<dbReference type="PRINTS" id="PR00727">
    <property type="entry name" value="LEADERPTASE"/>
</dbReference>
<dbReference type="PROSITE" id="PS00760">
    <property type="entry name" value="SPASE_I_2"/>
    <property type="match status" value="1"/>
</dbReference>
<comment type="similarity">
    <text evidence="2 7">Belongs to the peptidase S26 family.</text>
</comment>
<evidence type="ECO:0000256" key="1">
    <source>
        <dbReference type="ARBA" id="ARBA00000677"/>
    </source>
</evidence>
<organism evidence="9">
    <name type="scientific">Vibrio cyclitrophicus</name>
    <dbReference type="NCBI Taxonomy" id="47951"/>
    <lineage>
        <taxon>Bacteria</taxon>
        <taxon>Pseudomonadati</taxon>
        <taxon>Pseudomonadota</taxon>
        <taxon>Gammaproteobacteria</taxon>
        <taxon>Vibrionales</taxon>
        <taxon>Vibrionaceae</taxon>
        <taxon>Vibrio</taxon>
    </lineage>
</organism>
<dbReference type="InterPro" id="IPR019757">
    <property type="entry name" value="Pept_S26A_signal_pept_1_Lys-AS"/>
</dbReference>
<gene>
    <name evidence="9" type="ORF">BCS90_01655</name>
</gene>
<dbReference type="PROSITE" id="PS00761">
    <property type="entry name" value="SPASE_I_3"/>
    <property type="match status" value="1"/>
</dbReference>
<evidence type="ECO:0000256" key="5">
    <source>
        <dbReference type="ARBA" id="ARBA00022801"/>
    </source>
</evidence>
<dbReference type="GO" id="GO:0006465">
    <property type="term" value="P:signal peptide processing"/>
    <property type="evidence" value="ECO:0007669"/>
    <property type="project" value="InterPro"/>
</dbReference>
<feature type="transmembrane region" description="Helical" evidence="7">
    <location>
        <begin position="7"/>
        <end position="26"/>
    </location>
</feature>
<evidence type="ECO:0000256" key="3">
    <source>
        <dbReference type="ARBA" id="ARBA00013208"/>
    </source>
</evidence>
<evidence type="ECO:0000313" key="9">
    <source>
        <dbReference type="EMBL" id="PMP25471.1"/>
    </source>
</evidence>
<sequence>MKIIKWVISASTSLTFWIFILCYYFSNSINANTGASMAPTFEGKYWTMVNGVRLGRYNPEHGDVIRFLHPPKHRSEKISFRKRVIGIPGDTVMLDMGKLYINGIKASHGITNEEDGYIYINEKVGLHDYNVRYSKEKSKLFKSNLTWHVPEGKIMVLGDNRDHSYDSTFDSFGYADINNVNGIYNKVILNVANGSRKLNCNLRSSSDYNILNRSC</sequence>
<reference evidence="9" key="1">
    <citation type="submission" date="2016-07" db="EMBL/GenBank/DDBJ databases">
        <authorList>
            <person name="Kauffman K."/>
            <person name="Arevalo P."/>
            <person name="Polz M.F."/>
        </authorList>
    </citation>
    <scope>NUCLEOTIDE SEQUENCE</scope>
    <source>
        <strain evidence="9">10N.222.46.E12</strain>
    </source>
</reference>
<dbReference type="NCBIfam" id="TIGR02227">
    <property type="entry name" value="sigpep_I_bact"/>
    <property type="match status" value="1"/>
</dbReference>
<dbReference type="PANTHER" id="PTHR43390:SF1">
    <property type="entry name" value="CHLOROPLAST PROCESSING PEPTIDASE"/>
    <property type="match status" value="1"/>
</dbReference>
<dbReference type="EC" id="3.4.21.89" evidence="3 7"/>
<dbReference type="RefSeq" id="WP_016791721.1">
    <property type="nucleotide sequence ID" value="NZ_CP170015.1"/>
</dbReference>
<feature type="active site" evidence="6">
    <location>
        <position position="82"/>
    </location>
</feature>
<comment type="caution">
    <text evidence="9">The sequence shown here is derived from an EMBL/GenBank/DDBJ whole genome shotgun (WGS) entry which is preliminary data.</text>
</comment>
<feature type="active site" evidence="6">
    <location>
        <position position="36"/>
    </location>
</feature>
<comment type="caution">
    <text evidence="7">Lacks conserved residue(s) required for the propagation of feature annotation.</text>
</comment>
<keyword evidence="7" id="KW-0472">Membrane</keyword>
<evidence type="ECO:0000256" key="6">
    <source>
        <dbReference type="PIRSR" id="PIRSR600223-1"/>
    </source>
</evidence>
<dbReference type="InterPro" id="IPR036286">
    <property type="entry name" value="LexA/Signal_pep-like_sf"/>
</dbReference>
<dbReference type="EMBL" id="MDBS01000056">
    <property type="protein sequence ID" value="PMP25471.1"/>
    <property type="molecule type" value="Genomic_DNA"/>
</dbReference>
<accession>A0A7Z1MFQ1</accession>
<name>A0A7Z1MFQ1_9VIBR</name>
<proteinExistence type="inferred from homology"/>
<comment type="subcellular location">
    <subcellularLocation>
        <location evidence="7">Membrane</location>
        <topology evidence="7">Multi-pass membrane protein</topology>
    </subcellularLocation>
</comment>
<keyword evidence="7" id="KW-1133">Transmembrane helix</keyword>
<dbReference type="AlphaFoldDB" id="A0A7Z1MFQ1"/>
<evidence type="ECO:0000256" key="4">
    <source>
        <dbReference type="ARBA" id="ARBA00019232"/>
    </source>
</evidence>
<keyword evidence="7" id="KW-0812">Transmembrane</keyword>
<reference evidence="9" key="2">
    <citation type="journal article" date="2018" name="Nature">
        <title>A major lineage of non-tailed dsDNA viruses as unrecognized killers of marine bacteria.</title>
        <authorList>
            <person name="Kauffman K.M."/>
            <person name="Hussain F.A."/>
            <person name="Yang J."/>
            <person name="Arevalo P."/>
            <person name="Brown J.M."/>
            <person name="Chang W.K."/>
            <person name="VanInsberghe D."/>
            <person name="Elsherbini J."/>
            <person name="Sharma R.S."/>
            <person name="Cutler M.B."/>
            <person name="Kelly L."/>
            <person name="Polz M.F."/>
        </authorList>
    </citation>
    <scope>NUCLEOTIDE SEQUENCE</scope>
    <source>
        <strain evidence="9">10N.222.46.E12</strain>
    </source>
</reference>
<dbReference type="GO" id="GO:0016020">
    <property type="term" value="C:membrane"/>
    <property type="evidence" value="ECO:0007669"/>
    <property type="project" value="UniProtKB-SubCell"/>
</dbReference>
<evidence type="ECO:0000256" key="7">
    <source>
        <dbReference type="RuleBase" id="RU362042"/>
    </source>
</evidence>
<feature type="domain" description="Peptidase S26" evidence="8">
    <location>
        <begin position="5"/>
        <end position="183"/>
    </location>
</feature>
<dbReference type="Pfam" id="PF10502">
    <property type="entry name" value="Peptidase_S26"/>
    <property type="match status" value="1"/>
</dbReference>
<keyword evidence="5 7" id="KW-0378">Hydrolase</keyword>
<dbReference type="SUPFAM" id="SSF51306">
    <property type="entry name" value="LexA/Signal peptidase"/>
    <property type="match status" value="1"/>
</dbReference>
<keyword evidence="7" id="KW-0645">Protease</keyword>
<dbReference type="Gene3D" id="2.10.109.10">
    <property type="entry name" value="Umud Fragment, subunit A"/>
    <property type="match status" value="1"/>
</dbReference>
<dbReference type="GO" id="GO:0009003">
    <property type="term" value="F:signal peptidase activity"/>
    <property type="evidence" value="ECO:0007669"/>
    <property type="project" value="UniProtKB-EC"/>
</dbReference>
<dbReference type="PANTHER" id="PTHR43390">
    <property type="entry name" value="SIGNAL PEPTIDASE I"/>
    <property type="match status" value="1"/>
</dbReference>
<dbReference type="InterPro" id="IPR000223">
    <property type="entry name" value="Pept_S26A_signal_pept_1"/>
</dbReference>
<dbReference type="InterPro" id="IPR019533">
    <property type="entry name" value="Peptidase_S26"/>
</dbReference>
<dbReference type="GO" id="GO:0004252">
    <property type="term" value="F:serine-type endopeptidase activity"/>
    <property type="evidence" value="ECO:0007669"/>
    <property type="project" value="InterPro"/>
</dbReference>
<evidence type="ECO:0000256" key="2">
    <source>
        <dbReference type="ARBA" id="ARBA00009370"/>
    </source>
</evidence>
<dbReference type="InterPro" id="IPR019758">
    <property type="entry name" value="Pept_S26A_signal_pept_1_CS"/>
</dbReference>
<protein>
    <recommendedName>
        <fullName evidence="4 7">Signal peptidase I</fullName>
        <ecNumber evidence="3 7">3.4.21.89</ecNumber>
    </recommendedName>
</protein>
<comment type="catalytic activity">
    <reaction evidence="1 7">
        <text>Cleavage of hydrophobic, N-terminal signal or leader sequences from secreted and periplasmic proteins.</text>
        <dbReference type="EC" id="3.4.21.89"/>
    </reaction>
</comment>
<evidence type="ECO:0000259" key="8">
    <source>
        <dbReference type="Pfam" id="PF10502"/>
    </source>
</evidence>